<evidence type="ECO:0000259" key="1">
    <source>
        <dbReference type="Pfam" id="PF12770"/>
    </source>
</evidence>
<proteinExistence type="predicted"/>
<protein>
    <recommendedName>
        <fullName evidence="1">CHAT domain-containing protein</fullName>
    </recommendedName>
</protein>
<keyword evidence="3" id="KW-1185">Reference proteome</keyword>
<feature type="domain" description="CHAT" evidence="1">
    <location>
        <begin position="9"/>
        <end position="102"/>
    </location>
</feature>
<sequence length="103" mass="11819">MHYCCFPWRTAKGDEKVPDEAIHLAATMLFTGFRGVVGTMWSMHDEDGPEVVDVFYKHIFKTSCRSHPDSTKAAEALHLAVKKLRTEKKVSFQRWVPFIHLGL</sequence>
<name>A0AAD7E480_9AGAR</name>
<evidence type="ECO:0000313" key="3">
    <source>
        <dbReference type="Proteomes" id="UP001219525"/>
    </source>
</evidence>
<comment type="caution">
    <text evidence="2">The sequence shown here is derived from an EMBL/GenBank/DDBJ whole genome shotgun (WGS) entry which is preliminary data.</text>
</comment>
<accession>A0AAD7E480</accession>
<dbReference type="InterPro" id="IPR024983">
    <property type="entry name" value="CHAT_dom"/>
</dbReference>
<dbReference type="Proteomes" id="UP001219525">
    <property type="component" value="Unassembled WGS sequence"/>
</dbReference>
<gene>
    <name evidence="2" type="ORF">GGX14DRAFT_348119</name>
</gene>
<dbReference type="Pfam" id="PF12770">
    <property type="entry name" value="CHAT"/>
    <property type="match status" value="1"/>
</dbReference>
<organism evidence="2 3">
    <name type="scientific">Mycena pura</name>
    <dbReference type="NCBI Taxonomy" id="153505"/>
    <lineage>
        <taxon>Eukaryota</taxon>
        <taxon>Fungi</taxon>
        <taxon>Dikarya</taxon>
        <taxon>Basidiomycota</taxon>
        <taxon>Agaricomycotina</taxon>
        <taxon>Agaricomycetes</taxon>
        <taxon>Agaricomycetidae</taxon>
        <taxon>Agaricales</taxon>
        <taxon>Marasmiineae</taxon>
        <taxon>Mycenaceae</taxon>
        <taxon>Mycena</taxon>
    </lineage>
</organism>
<evidence type="ECO:0000313" key="2">
    <source>
        <dbReference type="EMBL" id="KAJ7226876.1"/>
    </source>
</evidence>
<reference evidence="2" key="1">
    <citation type="submission" date="2023-03" db="EMBL/GenBank/DDBJ databases">
        <title>Massive genome expansion in bonnet fungi (Mycena s.s.) driven by repeated elements and novel gene families across ecological guilds.</title>
        <authorList>
            <consortium name="Lawrence Berkeley National Laboratory"/>
            <person name="Harder C.B."/>
            <person name="Miyauchi S."/>
            <person name="Viragh M."/>
            <person name="Kuo A."/>
            <person name="Thoen E."/>
            <person name="Andreopoulos B."/>
            <person name="Lu D."/>
            <person name="Skrede I."/>
            <person name="Drula E."/>
            <person name="Henrissat B."/>
            <person name="Morin E."/>
            <person name="Kohler A."/>
            <person name="Barry K."/>
            <person name="LaButti K."/>
            <person name="Morin E."/>
            <person name="Salamov A."/>
            <person name="Lipzen A."/>
            <person name="Mereny Z."/>
            <person name="Hegedus B."/>
            <person name="Baldrian P."/>
            <person name="Stursova M."/>
            <person name="Weitz H."/>
            <person name="Taylor A."/>
            <person name="Grigoriev I.V."/>
            <person name="Nagy L.G."/>
            <person name="Martin F."/>
            <person name="Kauserud H."/>
        </authorList>
    </citation>
    <scope>NUCLEOTIDE SEQUENCE</scope>
    <source>
        <strain evidence="2">9144</strain>
    </source>
</reference>
<dbReference type="AlphaFoldDB" id="A0AAD7E480"/>
<dbReference type="EMBL" id="JARJCW010000003">
    <property type="protein sequence ID" value="KAJ7226876.1"/>
    <property type="molecule type" value="Genomic_DNA"/>
</dbReference>